<feature type="domain" description="Carbohydrate kinase PfkB" evidence="3">
    <location>
        <begin position="53"/>
        <end position="305"/>
    </location>
</feature>
<keyword evidence="1" id="KW-0808">Transferase</keyword>
<dbReference type="Gene3D" id="3.40.1190.20">
    <property type="match status" value="1"/>
</dbReference>
<gene>
    <name evidence="4" type="ORF">A2665_02820</name>
</gene>
<organism evidence="4 5">
    <name type="scientific">Candidatus Zambryskibacteria bacterium RIFCSPHIGHO2_01_FULL_46_30</name>
    <dbReference type="NCBI Taxonomy" id="1802739"/>
    <lineage>
        <taxon>Bacteria</taxon>
        <taxon>Candidatus Zambryskiibacteriota</taxon>
    </lineage>
</organism>
<comment type="caution">
    <text evidence="4">The sequence shown here is derived from an EMBL/GenBank/DDBJ whole genome shotgun (WGS) entry which is preliminary data.</text>
</comment>
<evidence type="ECO:0000313" key="5">
    <source>
        <dbReference type="Proteomes" id="UP000177746"/>
    </source>
</evidence>
<keyword evidence="2" id="KW-0418">Kinase</keyword>
<dbReference type="Proteomes" id="UP000177746">
    <property type="component" value="Unassembled WGS sequence"/>
</dbReference>
<dbReference type="EMBL" id="MHVI01000019">
    <property type="protein sequence ID" value="OHA91101.1"/>
    <property type="molecule type" value="Genomic_DNA"/>
</dbReference>
<protein>
    <recommendedName>
        <fullName evidence="3">Carbohydrate kinase PfkB domain-containing protein</fullName>
    </recommendedName>
</protein>
<sequence>MHEFIAIGETTIDAFIKLENANVSCDIDRKNCKICLPFAAKVPYEFVIEVPAVGNAGNASVAASRLGLESALVATVGKDSDGEKCLRALETEGVSTEYVGIQEDKKTNYHYVLWYEDDRTILQKHSEFKYRLPDIGEPNWIYLTSLGKDSDQYHGEIMEYLKSFPNIKLAFQPGIFQISLGKDKLQGIYQRSDIFFCNIEEAGRILSLDTLGTHELLKRVHALGPKIVVITDGPKGAFAFDGKDVWFQPPYPDPKPPFERTGAGDAFSSTTVAALALGKSLPIALSWGAVNSMSVVQQVGAQKGLLTRSQIEEYLKNALVDFKIKKL</sequence>
<evidence type="ECO:0000259" key="3">
    <source>
        <dbReference type="Pfam" id="PF00294"/>
    </source>
</evidence>
<evidence type="ECO:0000256" key="1">
    <source>
        <dbReference type="ARBA" id="ARBA00022679"/>
    </source>
</evidence>
<dbReference type="InterPro" id="IPR029056">
    <property type="entry name" value="Ribokinase-like"/>
</dbReference>
<dbReference type="AlphaFoldDB" id="A0A1G2T3E7"/>
<dbReference type="GO" id="GO:0016301">
    <property type="term" value="F:kinase activity"/>
    <property type="evidence" value="ECO:0007669"/>
    <property type="project" value="UniProtKB-KW"/>
</dbReference>
<name>A0A1G2T3E7_9BACT</name>
<dbReference type="Pfam" id="PF00294">
    <property type="entry name" value="PfkB"/>
    <property type="match status" value="1"/>
</dbReference>
<dbReference type="SUPFAM" id="SSF53613">
    <property type="entry name" value="Ribokinase-like"/>
    <property type="match status" value="1"/>
</dbReference>
<accession>A0A1G2T3E7</accession>
<evidence type="ECO:0000256" key="2">
    <source>
        <dbReference type="ARBA" id="ARBA00022777"/>
    </source>
</evidence>
<evidence type="ECO:0000313" key="4">
    <source>
        <dbReference type="EMBL" id="OHA91101.1"/>
    </source>
</evidence>
<dbReference type="PANTHER" id="PTHR10584:SF166">
    <property type="entry name" value="RIBOKINASE"/>
    <property type="match status" value="1"/>
</dbReference>
<dbReference type="PANTHER" id="PTHR10584">
    <property type="entry name" value="SUGAR KINASE"/>
    <property type="match status" value="1"/>
</dbReference>
<proteinExistence type="predicted"/>
<dbReference type="InterPro" id="IPR011611">
    <property type="entry name" value="PfkB_dom"/>
</dbReference>
<reference evidence="4 5" key="1">
    <citation type="journal article" date="2016" name="Nat. Commun.">
        <title>Thousands of microbial genomes shed light on interconnected biogeochemical processes in an aquifer system.</title>
        <authorList>
            <person name="Anantharaman K."/>
            <person name="Brown C.T."/>
            <person name="Hug L.A."/>
            <person name="Sharon I."/>
            <person name="Castelle C.J."/>
            <person name="Probst A.J."/>
            <person name="Thomas B.C."/>
            <person name="Singh A."/>
            <person name="Wilkins M.J."/>
            <person name="Karaoz U."/>
            <person name="Brodie E.L."/>
            <person name="Williams K.H."/>
            <person name="Hubbard S.S."/>
            <person name="Banfield J.F."/>
        </authorList>
    </citation>
    <scope>NUCLEOTIDE SEQUENCE [LARGE SCALE GENOMIC DNA]</scope>
</reference>